<accession>A0A3N2GP52</accession>
<evidence type="ECO:0000313" key="2">
    <source>
        <dbReference type="EMBL" id="ROS38283.1"/>
    </source>
</evidence>
<dbReference type="EMBL" id="RKHY01000001">
    <property type="protein sequence ID" value="ROS38283.1"/>
    <property type="molecule type" value="Genomic_DNA"/>
</dbReference>
<gene>
    <name evidence="2" type="ORF">EDD35_0554</name>
</gene>
<name>A0A3N2GP52_9PSEU</name>
<protein>
    <submittedName>
        <fullName evidence="2">YggT family protein</fullName>
    </submittedName>
</protein>
<dbReference type="Proteomes" id="UP000274843">
    <property type="component" value="Unassembled WGS sequence"/>
</dbReference>
<organism evidence="2 3">
    <name type="scientific">Amycolatopsis thermoflava</name>
    <dbReference type="NCBI Taxonomy" id="84480"/>
    <lineage>
        <taxon>Bacteria</taxon>
        <taxon>Bacillati</taxon>
        <taxon>Actinomycetota</taxon>
        <taxon>Actinomycetes</taxon>
        <taxon>Pseudonocardiales</taxon>
        <taxon>Pseudonocardiaceae</taxon>
        <taxon>Amycolatopsis</taxon>
        <taxon>Amycolatopsis methanolica group</taxon>
    </lineage>
</organism>
<feature type="transmembrane region" description="Helical" evidence="1">
    <location>
        <begin position="104"/>
        <end position="125"/>
    </location>
</feature>
<keyword evidence="3" id="KW-1185">Reference proteome</keyword>
<keyword evidence="1" id="KW-0812">Transmembrane</keyword>
<evidence type="ECO:0000313" key="3">
    <source>
        <dbReference type="Proteomes" id="UP000274843"/>
    </source>
</evidence>
<comment type="caution">
    <text evidence="2">The sequence shown here is derived from an EMBL/GenBank/DDBJ whole genome shotgun (WGS) entry which is preliminary data.</text>
</comment>
<evidence type="ECO:0000256" key="1">
    <source>
        <dbReference type="SAM" id="Phobius"/>
    </source>
</evidence>
<sequence length="127" mass="14315">MKPLAKSQFDYVTRADRAFRVLPGSRRCGRVVFVDAVRLVLYYVLFVFWLLLTARVVVELVRAFARDWRPAGGVAVTLETIYTVTDPPVRVVRRIIPMVRIGGVGLDLSIMVLLLVVFILMQLALPG</sequence>
<dbReference type="GO" id="GO:0016020">
    <property type="term" value="C:membrane"/>
    <property type="evidence" value="ECO:0007669"/>
    <property type="project" value="InterPro"/>
</dbReference>
<proteinExistence type="predicted"/>
<dbReference type="InterPro" id="IPR003425">
    <property type="entry name" value="CCB3/YggT"/>
</dbReference>
<dbReference type="AlphaFoldDB" id="A0A3N2GP52"/>
<keyword evidence="1" id="KW-0472">Membrane</keyword>
<feature type="transmembrane region" description="Helical" evidence="1">
    <location>
        <begin position="40"/>
        <end position="58"/>
    </location>
</feature>
<reference evidence="2 3" key="1">
    <citation type="submission" date="2018-11" db="EMBL/GenBank/DDBJ databases">
        <title>Sequencing the genomes of 1000 actinobacteria strains.</title>
        <authorList>
            <person name="Klenk H.-P."/>
        </authorList>
    </citation>
    <scope>NUCLEOTIDE SEQUENCE [LARGE SCALE GENOMIC DNA]</scope>
    <source>
        <strain evidence="2 3">DSM 44348</strain>
    </source>
</reference>
<keyword evidence="1" id="KW-1133">Transmembrane helix</keyword>
<dbReference type="Pfam" id="PF02325">
    <property type="entry name" value="CCB3_YggT"/>
    <property type="match status" value="1"/>
</dbReference>